<reference evidence="4 5" key="1">
    <citation type="journal article" date="2019" name="Int. J. Syst. Evol. Microbiol.">
        <title>The Global Catalogue of Microorganisms (GCM) 10K type strain sequencing project: providing services to taxonomists for standard genome sequencing and annotation.</title>
        <authorList>
            <consortium name="The Broad Institute Genomics Platform"/>
            <consortium name="The Broad Institute Genome Sequencing Center for Infectious Disease"/>
            <person name="Wu L."/>
            <person name="Ma J."/>
        </authorList>
    </citation>
    <scope>NUCLEOTIDE SEQUENCE [LARGE SCALE GENOMIC DNA]</scope>
    <source>
        <strain evidence="4 5">JCM 16021</strain>
    </source>
</reference>
<evidence type="ECO:0000313" key="4">
    <source>
        <dbReference type="EMBL" id="GAA2134184.1"/>
    </source>
</evidence>
<accession>A0ABN2YYV9</accession>
<dbReference type="SUPFAM" id="SSF46894">
    <property type="entry name" value="C-terminal effector domain of the bipartite response regulators"/>
    <property type="match status" value="1"/>
</dbReference>
<dbReference type="CDD" id="cd06170">
    <property type="entry name" value="LuxR_C_like"/>
    <property type="match status" value="1"/>
</dbReference>
<dbReference type="InterPro" id="IPR036388">
    <property type="entry name" value="WH-like_DNA-bd_sf"/>
</dbReference>
<evidence type="ECO:0000256" key="1">
    <source>
        <dbReference type="ARBA" id="ARBA00022741"/>
    </source>
</evidence>
<proteinExistence type="predicted"/>
<dbReference type="Gene3D" id="1.10.10.10">
    <property type="entry name" value="Winged helix-like DNA-binding domain superfamily/Winged helix DNA-binding domain"/>
    <property type="match status" value="1"/>
</dbReference>
<dbReference type="InterPro" id="IPR011990">
    <property type="entry name" value="TPR-like_helical_dom_sf"/>
</dbReference>
<evidence type="ECO:0000256" key="2">
    <source>
        <dbReference type="ARBA" id="ARBA00022840"/>
    </source>
</evidence>
<dbReference type="Pfam" id="PF13191">
    <property type="entry name" value="AAA_16"/>
    <property type="match status" value="1"/>
</dbReference>
<dbReference type="Gene3D" id="1.25.40.10">
    <property type="entry name" value="Tetratricopeptide repeat domain"/>
    <property type="match status" value="2"/>
</dbReference>
<comment type="caution">
    <text evidence="4">The sequence shown here is derived from an EMBL/GenBank/DDBJ whole genome shotgun (WGS) entry which is preliminary data.</text>
</comment>
<evidence type="ECO:0000259" key="3">
    <source>
        <dbReference type="PROSITE" id="PS50043"/>
    </source>
</evidence>
<dbReference type="InterPro" id="IPR016032">
    <property type="entry name" value="Sig_transdc_resp-reg_C-effctor"/>
</dbReference>
<organism evidence="4 5">
    <name type="scientific">Nocardioides bigeumensis</name>
    <dbReference type="NCBI Taxonomy" id="433657"/>
    <lineage>
        <taxon>Bacteria</taxon>
        <taxon>Bacillati</taxon>
        <taxon>Actinomycetota</taxon>
        <taxon>Actinomycetes</taxon>
        <taxon>Propionibacteriales</taxon>
        <taxon>Nocardioidaceae</taxon>
        <taxon>Nocardioides</taxon>
    </lineage>
</organism>
<dbReference type="PANTHER" id="PTHR16305">
    <property type="entry name" value="TESTICULAR SOLUBLE ADENYLYL CYCLASE"/>
    <property type="match status" value="1"/>
</dbReference>
<dbReference type="InterPro" id="IPR041664">
    <property type="entry name" value="AAA_16"/>
</dbReference>
<dbReference type="InterPro" id="IPR027417">
    <property type="entry name" value="P-loop_NTPase"/>
</dbReference>
<dbReference type="Proteomes" id="UP001500575">
    <property type="component" value="Unassembled WGS sequence"/>
</dbReference>
<dbReference type="EMBL" id="BAAAQQ010000014">
    <property type="protein sequence ID" value="GAA2134184.1"/>
    <property type="molecule type" value="Genomic_DNA"/>
</dbReference>
<dbReference type="PROSITE" id="PS50043">
    <property type="entry name" value="HTH_LUXR_2"/>
    <property type="match status" value="1"/>
</dbReference>
<dbReference type="SUPFAM" id="SSF48452">
    <property type="entry name" value="TPR-like"/>
    <property type="match status" value="1"/>
</dbReference>
<keyword evidence="2" id="KW-0067">ATP-binding</keyword>
<dbReference type="SMART" id="SM00421">
    <property type="entry name" value="HTH_LUXR"/>
    <property type="match status" value="1"/>
</dbReference>
<dbReference type="SUPFAM" id="SSF52540">
    <property type="entry name" value="P-loop containing nucleoside triphosphate hydrolases"/>
    <property type="match status" value="1"/>
</dbReference>
<keyword evidence="5" id="KW-1185">Reference proteome</keyword>
<sequence length="799" mass="84083">MTGSAGVGKTCLLEQVGADAAAAGWPVHTVRAPRVRARRSSPGEVLATLLEGTLRQGDAGAHPTDGSARTLGSLRRLLADLTAEQPVLLVVDDLDWADATTIRQLRALVDDIRSLRCVLVVSVTDDEPGAPAPTDSRRLARDLVSVARRLPLGPLSRTAALELAAALRPELGPGEVEELHARSRGNARRLTDLLTSRPADAPPLPCTSLLSARETELLRLVCLLDDLPEIDEVLAAVPGPDALETLTRLAALELITLDPPHVTPAGPRIRTAVLRETPRQVAKDLHDRLARSLLASGAATDRVVPHLLEGNPRIDPAARSALSAAGRAALDDGDDRLATALLQRALDEAPASPADAPLHADIARALAGMGDLDAAIGSWSMAQQLTPDSTTRHTYAAAAASAMAEAGRLPDRSALLSAGLGLAARCSSSATVGEIGLAVAEDALDGRRPLRDLFPATMLMIGASELDTADTLLTRALDRPRLDPTDEVEVTACRGWVRVRAGRIASGLADLEASRPGTDLMEPAQAAARLSVVIEARLARGELAEAVALADTLARTPVPSGLSAALVRHALAEVASAQGHDQRAVELYREAGAVAIIDNPAFVAWRVGAAFAELRCGAGPRALDLARENLALARAFGSAYAEAQALRTLVTVDVTVDRTAALLEALDLTTRVDAPRLRAIVATDLAALLALEPGQHEAAVELLNAADAYATEESLHPLQQRSRRVLDLLGAGPVQRRAEQLATLTAGERRTAHLAADGLTNQVIAHRLGVSVKAVEWHLSSCYRKLGIRSRRQLPGLFA</sequence>
<dbReference type="PANTHER" id="PTHR16305:SF35">
    <property type="entry name" value="TRANSCRIPTIONAL ACTIVATOR DOMAIN"/>
    <property type="match status" value="1"/>
</dbReference>
<dbReference type="InterPro" id="IPR000792">
    <property type="entry name" value="Tscrpt_reg_LuxR_C"/>
</dbReference>
<dbReference type="Pfam" id="PF00196">
    <property type="entry name" value="GerE"/>
    <property type="match status" value="1"/>
</dbReference>
<gene>
    <name evidence="4" type="ORF">GCM10009843_40420</name>
</gene>
<keyword evidence="1" id="KW-0547">Nucleotide-binding</keyword>
<feature type="domain" description="HTH luxR-type" evidence="3">
    <location>
        <begin position="737"/>
        <end position="799"/>
    </location>
</feature>
<name>A0ABN2YYV9_9ACTN</name>
<evidence type="ECO:0000313" key="5">
    <source>
        <dbReference type="Proteomes" id="UP001500575"/>
    </source>
</evidence>
<protein>
    <submittedName>
        <fullName evidence="4">LuxR family transcriptional regulator</fullName>
    </submittedName>
</protein>